<dbReference type="PANTHER" id="PTHR37836:SF3">
    <property type="entry name" value="ENDOGLUCANASE"/>
    <property type="match status" value="1"/>
</dbReference>
<dbReference type="InterPro" id="IPR025277">
    <property type="entry name" value="Apiosidase-like_cat_dom"/>
</dbReference>
<evidence type="ECO:0000313" key="3">
    <source>
        <dbReference type="Proteomes" id="UP000593842"/>
    </source>
</evidence>
<dbReference type="Pfam" id="PF13204">
    <property type="entry name" value="Apiosidase"/>
    <property type="match status" value="1"/>
</dbReference>
<dbReference type="RefSeq" id="WP_233550235.1">
    <property type="nucleotide sequence ID" value="NZ_AP024085.1"/>
</dbReference>
<dbReference type="Proteomes" id="UP000593842">
    <property type="component" value="Chromosome"/>
</dbReference>
<gene>
    <name evidence="2" type="ORF">Fi14EGH31_03980</name>
</gene>
<sequence length="428" mass="50903">MNITISENKRYFKKNNKNFFYFADTCWSAFTNIDLDSWEYYLQYRRRQGFNVLQINILPQWDASETHFNYQPFEKDNDGFYDYFHIKQEYFQHARKMCERAKEFGFELALVVLWCNYVPDTWANKLMKSKTMPFDAIENYIKKVHETFSTFNPFYIISGDTDLENQSSINHYRKASHLLRHLAPDCLQSYHIRGRMVELPEEIIDEIDFYMYQTGHSAKESDKEMCYQMPEYFLTNYPVKPLINSEPCYESIGYAGNMYGRFHQFDIRRAAWQSLLAGASAGITYGAGGVYSWHEYGKHFSPCIGEGFDMPHPWQIALHYPGAWDYSDIKHIFCEYKITDLNPRQDILLNETKEIRIAEYQNRYFIYVPENTTIKLKIDTNDIESIIILDLETRRKEIGNKYKKDGICCLEMHTFGHDVLYIVELKNI</sequence>
<name>A0A7I8DX99_9FIRM</name>
<dbReference type="AlphaFoldDB" id="A0A7I8DX99"/>
<feature type="domain" description="Apiosidase-like catalytic" evidence="1">
    <location>
        <begin position="6"/>
        <end position="338"/>
    </location>
</feature>
<organism evidence="2 3">
    <name type="scientific">Faecalibacillus intestinalis</name>
    <dbReference type="NCBI Taxonomy" id="1982626"/>
    <lineage>
        <taxon>Bacteria</taxon>
        <taxon>Bacillati</taxon>
        <taxon>Bacillota</taxon>
        <taxon>Erysipelotrichia</taxon>
        <taxon>Erysipelotrichales</taxon>
        <taxon>Coprobacillaceae</taxon>
        <taxon>Faecalibacillus</taxon>
    </lineage>
</organism>
<dbReference type="Gene3D" id="3.20.20.80">
    <property type="entry name" value="Glycosidases"/>
    <property type="match status" value="1"/>
</dbReference>
<dbReference type="SUPFAM" id="SSF51445">
    <property type="entry name" value="(Trans)glycosidases"/>
    <property type="match status" value="1"/>
</dbReference>
<evidence type="ECO:0000313" key="2">
    <source>
        <dbReference type="EMBL" id="BCL56686.1"/>
    </source>
</evidence>
<dbReference type="KEGG" id="fit:Fi14EGH31_03980"/>
<evidence type="ECO:0000259" key="1">
    <source>
        <dbReference type="Pfam" id="PF13204"/>
    </source>
</evidence>
<dbReference type="GeneID" id="70578822"/>
<dbReference type="InterPro" id="IPR017853">
    <property type="entry name" value="GH"/>
</dbReference>
<protein>
    <submittedName>
        <fullName evidence="2">Beta-glucosidase</fullName>
    </submittedName>
</protein>
<dbReference type="PANTHER" id="PTHR37836">
    <property type="entry name" value="LMO1036 PROTEIN"/>
    <property type="match status" value="1"/>
</dbReference>
<proteinExistence type="predicted"/>
<reference evidence="3" key="1">
    <citation type="submission" date="2020-09" db="EMBL/GenBank/DDBJ databases">
        <title>Complete genome sequencing of Faecalibacillus intestinalis strain 14EGH31.</title>
        <authorList>
            <person name="Sakamoto M."/>
            <person name="Murakami T."/>
            <person name="Mori H."/>
        </authorList>
    </citation>
    <scope>NUCLEOTIDE SEQUENCE [LARGE SCALE GENOMIC DNA]</scope>
    <source>
        <strain evidence="3">14EGH31</strain>
    </source>
</reference>
<dbReference type="EMBL" id="AP024085">
    <property type="protein sequence ID" value="BCL56686.1"/>
    <property type="molecule type" value="Genomic_DNA"/>
</dbReference>
<accession>A0A7I8DX99</accession>